<keyword evidence="1" id="KW-0812">Transmembrane</keyword>
<dbReference type="AlphaFoldDB" id="A0A0R1ZXB5"/>
<dbReference type="STRING" id="1291052.FC18_GL001105"/>
<dbReference type="EMBL" id="AYYO01000014">
    <property type="protein sequence ID" value="KRM55731.1"/>
    <property type="molecule type" value="Genomic_DNA"/>
</dbReference>
<keyword evidence="1" id="KW-0472">Membrane</keyword>
<sequence length="109" mass="12059">MFKKILYGIIAILFLALWGATAFGQTTSSNTVTVAGITHHRQPKLNLPSKEPDPLAKYTISTEAKEMCMWLLGASALYMVICPLAAWEITIPKVRIKHTSKKNQGQALM</sequence>
<reference evidence="3 4" key="1">
    <citation type="journal article" date="2015" name="Genome Announc.">
        <title>Expanding the biotechnology potential of lactobacilli through comparative genomics of 213 strains and associated genera.</title>
        <authorList>
            <person name="Sun Z."/>
            <person name="Harris H.M."/>
            <person name="McCann A."/>
            <person name="Guo C."/>
            <person name="Argimon S."/>
            <person name="Zhang W."/>
            <person name="Yang X."/>
            <person name="Jeffery I.B."/>
            <person name="Cooney J.C."/>
            <person name="Kagawa T.F."/>
            <person name="Liu W."/>
            <person name="Song Y."/>
            <person name="Salvetti E."/>
            <person name="Wrobel A."/>
            <person name="Rasinkangas P."/>
            <person name="Parkhill J."/>
            <person name="Rea M.C."/>
            <person name="O'Sullivan O."/>
            <person name="Ritari J."/>
            <person name="Douillard F.P."/>
            <person name="Paul Ross R."/>
            <person name="Yang R."/>
            <person name="Briner A.E."/>
            <person name="Felis G.E."/>
            <person name="de Vos W.M."/>
            <person name="Barrangou R."/>
            <person name="Klaenhammer T.R."/>
            <person name="Caufield P.W."/>
            <person name="Cui Y."/>
            <person name="Zhang H."/>
            <person name="O'Toole P.W."/>
        </authorList>
    </citation>
    <scope>NUCLEOTIDE SEQUENCE [LARGE SCALE GENOMIC DNA]</scope>
    <source>
        <strain evidence="3 4">DSM 20505</strain>
    </source>
</reference>
<feature type="transmembrane region" description="Helical" evidence="1">
    <location>
        <begin position="69"/>
        <end position="87"/>
    </location>
</feature>
<organism evidence="3 4">
    <name type="scientific">Lacticaseibacillus sharpeae JCM 1186 = DSM 20505</name>
    <dbReference type="NCBI Taxonomy" id="1291052"/>
    <lineage>
        <taxon>Bacteria</taxon>
        <taxon>Bacillati</taxon>
        <taxon>Bacillota</taxon>
        <taxon>Bacilli</taxon>
        <taxon>Lactobacillales</taxon>
        <taxon>Lactobacillaceae</taxon>
        <taxon>Lacticaseibacillus</taxon>
    </lineage>
</organism>
<accession>A0A0R1ZXB5</accession>
<keyword evidence="2" id="KW-0732">Signal</keyword>
<protein>
    <submittedName>
        <fullName evidence="3">Uncharacterized protein</fullName>
    </submittedName>
</protein>
<feature type="chain" id="PRO_5006414623" evidence="2">
    <location>
        <begin position="25"/>
        <end position="109"/>
    </location>
</feature>
<evidence type="ECO:0000313" key="4">
    <source>
        <dbReference type="Proteomes" id="UP000051679"/>
    </source>
</evidence>
<evidence type="ECO:0000256" key="2">
    <source>
        <dbReference type="SAM" id="SignalP"/>
    </source>
</evidence>
<proteinExistence type="predicted"/>
<comment type="caution">
    <text evidence="3">The sequence shown here is derived from an EMBL/GenBank/DDBJ whole genome shotgun (WGS) entry which is preliminary data.</text>
</comment>
<dbReference type="RefSeq" id="WP_056975575.1">
    <property type="nucleotide sequence ID" value="NZ_AYYO01000014.1"/>
</dbReference>
<dbReference type="OrthoDB" id="2326716at2"/>
<name>A0A0R1ZXB5_9LACO</name>
<evidence type="ECO:0000313" key="3">
    <source>
        <dbReference type="EMBL" id="KRM55731.1"/>
    </source>
</evidence>
<dbReference type="PATRIC" id="fig|1291052.5.peg.1122"/>
<keyword evidence="1" id="KW-1133">Transmembrane helix</keyword>
<keyword evidence="4" id="KW-1185">Reference proteome</keyword>
<feature type="signal peptide" evidence="2">
    <location>
        <begin position="1"/>
        <end position="24"/>
    </location>
</feature>
<evidence type="ECO:0000256" key="1">
    <source>
        <dbReference type="SAM" id="Phobius"/>
    </source>
</evidence>
<dbReference type="Proteomes" id="UP000051679">
    <property type="component" value="Unassembled WGS sequence"/>
</dbReference>
<gene>
    <name evidence="3" type="ORF">FC18_GL001105</name>
</gene>